<comment type="caution">
    <text evidence="7">The sequence shown here is derived from an EMBL/GenBank/DDBJ whole genome shotgun (WGS) entry which is preliminary data.</text>
</comment>
<dbReference type="EC" id="3.1.3.25" evidence="2"/>
<feature type="binding site" evidence="6">
    <location>
        <position position="72"/>
    </location>
    <ligand>
        <name>Mg(2+)</name>
        <dbReference type="ChEBI" id="CHEBI:18420"/>
        <label>1</label>
        <note>catalytic</note>
    </ligand>
</feature>
<evidence type="ECO:0000256" key="4">
    <source>
        <dbReference type="ARBA" id="ARBA00022801"/>
    </source>
</evidence>
<dbReference type="GO" id="GO:0008934">
    <property type="term" value="F:inositol monophosphate 1-phosphatase activity"/>
    <property type="evidence" value="ECO:0007669"/>
    <property type="project" value="TreeGrafter"/>
</dbReference>
<dbReference type="PROSITE" id="PS00630">
    <property type="entry name" value="IMP_2"/>
    <property type="match status" value="1"/>
</dbReference>
<dbReference type="InterPro" id="IPR020550">
    <property type="entry name" value="Inositol_monophosphatase_CS"/>
</dbReference>
<accession>A0A7X8TK10</accession>
<dbReference type="Gene3D" id="3.30.540.10">
    <property type="entry name" value="Fructose-1,6-Bisphosphatase, subunit A, domain 1"/>
    <property type="match status" value="1"/>
</dbReference>
<evidence type="ECO:0000256" key="6">
    <source>
        <dbReference type="PIRSR" id="PIRSR600760-2"/>
    </source>
</evidence>
<feature type="binding site" evidence="6">
    <location>
        <position position="87"/>
    </location>
    <ligand>
        <name>Mg(2+)</name>
        <dbReference type="ChEBI" id="CHEBI:18420"/>
        <label>1</label>
        <note>catalytic</note>
    </ligand>
</feature>
<keyword evidence="8" id="KW-1185">Reference proteome</keyword>
<dbReference type="PANTHER" id="PTHR20854:SF4">
    <property type="entry name" value="INOSITOL-1-MONOPHOSPHATASE-RELATED"/>
    <property type="match status" value="1"/>
</dbReference>
<keyword evidence="4" id="KW-0378">Hydrolase</keyword>
<dbReference type="Pfam" id="PF00459">
    <property type="entry name" value="Inositol_P"/>
    <property type="match status" value="1"/>
</dbReference>
<dbReference type="AlphaFoldDB" id="A0A7X8TK10"/>
<dbReference type="EMBL" id="JABAHY010000006">
    <property type="protein sequence ID" value="NLS09991.1"/>
    <property type="molecule type" value="Genomic_DNA"/>
</dbReference>
<evidence type="ECO:0000313" key="7">
    <source>
        <dbReference type="EMBL" id="NLS09991.1"/>
    </source>
</evidence>
<dbReference type="PANTHER" id="PTHR20854">
    <property type="entry name" value="INOSITOL MONOPHOSPHATASE"/>
    <property type="match status" value="1"/>
</dbReference>
<keyword evidence="5 6" id="KW-0460">Magnesium</keyword>
<proteinExistence type="predicted"/>
<evidence type="ECO:0000256" key="5">
    <source>
        <dbReference type="ARBA" id="ARBA00022842"/>
    </source>
</evidence>
<dbReference type="InterPro" id="IPR020583">
    <property type="entry name" value="Inositol_monoP_metal-BS"/>
</dbReference>
<dbReference type="GO" id="GO:0046854">
    <property type="term" value="P:phosphatidylinositol phosphate biosynthetic process"/>
    <property type="evidence" value="ECO:0007669"/>
    <property type="project" value="InterPro"/>
</dbReference>
<sequence>MSHSPAAAELRQVAIAAAKKAGEPLKTAFRSQMDVELKTSSHDLVTIWDKRTEETLIELLTAEVPDSRITGEEGGQQGSGTVEWIIDPIDGTSNFAHGFDLFTISIGAAVEDEVIAGVVYDPINELVFSADDQAAYLQNGTGTESVLKPRPKTGVAEENLNLVTSFPGPVMVERHGDDALRAFGEFVTTFATTRRIVSGALELCHVAAGWADVVLNCRTNPWDIAAGQLILTRAGGRFHPYGTRGELRFDGTETSNAHLAPGYVGLGPGVESTAVQPVAARFTE</sequence>
<feature type="binding site" evidence="6">
    <location>
        <position position="90"/>
    </location>
    <ligand>
        <name>Mg(2+)</name>
        <dbReference type="ChEBI" id="CHEBI:18420"/>
        <label>2</label>
    </ligand>
</feature>
<comment type="cofactor">
    <cofactor evidence="6">
        <name>Mg(2+)</name>
        <dbReference type="ChEBI" id="CHEBI:18420"/>
    </cofactor>
</comment>
<keyword evidence="3 6" id="KW-0479">Metal-binding</keyword>
<feature type="binding site" evidence="6">
    <location>
        <position position="223"/>
    </location>
    <ligand>
        <name>Mg(2+)</name>
        <dbReference type="ChEBI" id="CHEBI:18420"/>
        <label>1</label>
        <note>catalytic</note>
    </ligand>
</feature>
<gene>
    <name evidence="7" type="ORF">HGQ17_08265</name>
</gene>
<dbReference type="PRINTS" id="PR00377">
    <property type="entry name" value="IMPHPHTASES"/>
</dbReference>
<evidence type="ECO:0000256" key="1">
    <source>
        <dbReference type="ARBA" id="ARBA00001033"/>
    </source>
</evidence>
<evidence type="ECO:0000313" key="8">
    <source>
        <dbReference type="Proteomes" id="UP000523139"/>
    </source>
</evidence>
<evidence type="ECO:0000256" key="3">
    <source>
        <dbReference type="ARBA" id="ARBA00022723"/>
    </source>
</evidence>
<dbReference type="GO" id="GO:0006020">
    <property type="term" value="P:inositol metabolic process"/>
    <property type="evidence" value="ECO:0007669"/>
    <property type="project" value="TreeGrafter"/>
</dbReference>
<comment type="catalytic activity">
    <reaction evidence="1">
        <text>a myo-inositol phosphate + H2O = myo-inositol + phosphate</text>
        <dbReference type="Rhea" id="RHEA:24056"/>
        <dbReference type="ChEBI" id="CHEBI:15377"/>
        <dbReference type="ChEBI" id="CHEBI:17268"/>
        <dbReference type="ChEBI" id="CHEBI:43474"/>
        <dbReference type="ChEBI" id="CHEBI:84139"/>
        <dbReference type="EC" id="3.1.3.25"/>
    </reaction>
</comment>
<name>A0A7X8TK10_9MICC</name>
<dbReference type="PROSITE" id="PS00629">
    <property type="entry name" value="IMP_1"/>
    <property type="match status" value="1"/>
</dbReference>
<evidence type="ECO:0000256" key="2">
    <source>
        <dbReference type="ARBA" id="ARBA00013106"/>
    </source>
</evidence>
<dbReference type="GO" id="GO:0007165">
    <property type="term" value="P:signal transduction"/>
    <property type="evidence" value="ECO:0007669"/>
    <property type="project" value="TreeGrafter"/>
</dbReference>
<dbReference type="GO" id="GO:0046872">
    <property type="term" value="F:metal ion binding"/>
    <property type="evidence" value="ECO:0007669"/>
    <property type="project" value="UniProtKB-KW"/>
</dbReference>
<dbReference type="SUPFAM" id="SSF56655">
    <property type="entry name" value="Carbohydrate phosphatase"/>
    <property type="match status" value="1"/>
</dbReference>
<reference evidence="7 8" key="1">
    <citation type="submission" date="2020-04" db="EMBL/GenBank/DDBJ databases">
        <title>Nesterenkonia sp. nov., isolated from marine sediment.</title>
        <authorList>
            <person name="Zhang G."/>
        </authorList>
    </citation>
    <scope>NUCLEOTIDE SEQUENCE [LARGE SCALE GENOMIC DNA]</scope>
    <source>
        <strain evidence="7 8">MY13</strain>
    </source>
</reference>
<organism evidence="7 8">
    <name type="scientific">Nesterenkonia sedimenti</name>
    <dbReference type="NCBI Taxonomy" id="1463632"/>
    <lineage>
        <taxon>Bacteria</taxon>
        <taxon>Bacillati</taxon>
        <taxon>Actinomycetota</taxon>
        <taxon>Actinomycetes</taxon>
        <taxon>Micrococcales</taxon>
        <taxon>Micrococcaceae</taxon>
        <taxon>Nesterenkonia</taxon>
    </lineage>
</organism>
<dbReference type="InterPro" id="IPR000760">
    <property type="entry name" value="Inositol_monophosphatase-like"/>
</dbReference>
<dbReference type="Proteomes" id="UP000523139">
    <property type="component" value="Unassembled WGS sequence"/>
</dbReference>
<dbReference type="Gene3D" id="3.40.190.80">
    <property type="match status" value="1"/>
</dbReference>
<feature type="binding site" evidence="6">
    <location>
        <position position="89"/>
    </location>
    <ligand>
        <name>Mg(2+)</name>
        <dbReference type="ChEBI" id="CHEBI:18420"/>
        <label>1</label>
        <note>catalytic</note>
    </ligand>
</feature>
<protein>
    <recommendedName>
        <fullName evidence="2">inositol-phosphate phosphatase</fullName>
        <ecNumber evidence="2">3.1.3.25</ecNumber>
    </recommendedName>
</protein>
<dbReference type="RefSeq" id="WP_168887470.1">
    <property type="nucleotide sequence ID" value="NZ_JABAHY010000006.1"/>
</dbReference>